<dbReference type="PANTHER" id="PTHR39598">
    <property type="entry name" value="AUSTINOL SYNTHESIS PROTEIN F-RELATED"/>
    <property type="match status" value="1"/>
</dbReference>
<dbReference type="InterPro" id="IPR032710">
    <property type="entry name" value="NTF2-like_dom_sf"/>
</dbReference>
<dbReference type="Proteomes" id="UP000799776">
    <property type="component" value="Unassembled WGS sequence"/>
</dbReference>
<evidence type="ECO:0000313" key="2">
    <source>
        <dbReference type="Proteomes" id="UP000799776"/>
    </source>
</evidence>
<dbReference type="PANTHER" id="PTHR39598:SF1">
    <property type="entry name" value="AUSTINOID BIOSYNTHESIS CLUSTERS PROTEIN F-RELATED"/>
    <property type="match status" value="1"/>
</dbReference>
<evidence type="ECO:0000313" key="1">
    <source>
        <dbReference type="EMBL" id="KAF2089906.1"/>
    </source>
</evidence>
<gene>
    <name evidence="1" type="ORF">K490DRAFT_62783</name>
</gene>
<dbReference type="AlphaFoldDB" id="A0A9P4LWT6"/>
<proteinExistence type="predicted"/>
<protein>
    <recommendedName>
        <fullName evidence="3">SnoaL-like domain-containing protein</fullName>
    </recommendedName>
</protein>
<dbReference type="InterPro" id="IPR050977">
    <property type="entry name" value="Fungal_Meroterpenoid_Isomerase"/>
</dbReference>
<dbReference type="EMBL" id="ML978713">
    <property type="protein sequence ID" value="KAF2089906.1"/>
    <property type="molecule type" value="Genomic_DNA"/>
</dbReference>
<dbReference type="Gene3D" id="3.10.450.50">
    <property type="match status" value="1"/>
</dbReference>
<name>A0A9P4LWT6_9PEZI</name>
<evidence type="ECO:0008006" key="3">
    <source>
        <dbReference type="Google" id="ProtNLM"/>
    </source>
</evidence>
<keyword evidence="2" id="KW-1185">Reference proteome</keyword>
<comment type="caution">
    <text evidence="1">The sequence shown here is derived from an EMBL/GenBank/DDBJ whole genome shotgun (WGS) entry which is preliminary data.</text>
</comment>
<organism evidence="1 2">
    <name type="scientific">Saccharata proteae CBS 121410</name>
    <dbReference type="NCBI Taxonomy" id="1314787"/>
    <lineage>
        <taxon>Eukaryota</taxon>
        <taxon>Fungi</taxon>
        <taxon>Dikarya</taxon>
        <taxon>Ascomycota</taxon>
        <taxon>Pezizomycotina</taxon>
        <taxon>Dothideomycetes</taxon>
        <taxon>Dothideomycetes incertae sedis</taxon>
        <taxon>Botryosphaeriales</taxon>
        <taxon>Saccharataceae</taxon>
        <taxon>Saccharata</taxon>
    </lineage>
</organism>
<sequence>MPSASQQRKTALAIVDAFNRMDTQTIFSVRSTRCVREILPRSLGHAAQDSAAFQRNLNMMRAVFKTYSLQVHDLVEDAAQRKVVLWLEARADTVVGRAEYVCEYVLSLEFDESGKTVVAWKEFVDASANTDYLVLD</sequence>
<reference evidence="1" key="1">
    <citation type="journal article" date="2020" name="Stud. Mycol.">
        <title>101 Dothideomycetes genomes: a test case for predicting lifestyles and emergence of pathogens.</title>
        <authorList>
            <person name="Haridas S."/>
            <person name="Albert R."/>
            <person name="Binder M."/>
            <person name="Bloem J."/>
            <person name="Labutti K."/>
            <person name="Salamov A."/>
            <person name="Andreopoulos B."/>
            <person name="Baker S."/>
            <person name="Barry K."/>
            <person name="Bills G."/>
            <person name="Bluhm B."/>
            <person name="Cannon C."/>
            <person name="Castanera R."/>
            <person name="Culley D."/>
            <person name="Daum C."/>
            <person name="Ezra D."/>
            <person name="Gonzalez J."/>
            <person name="Henrissat B."/>
            <person name="Kuo A."/>
            <person name="Liang C."/>
            <person name="Lipzen A."/>
            <person name="Lutzoni F."/>
            <person name="Magnuson J."/>
            <person name="Mondo S."/>
            <person name="Nolan M."/>
            <person name="Ohm R."/>
            <person name="Pangilinan J."/>
            <person name="Park H.-J."/>
            <person name="Ramirez L."/>
            <person name="Alfaro M."/>
            <person name="Sun H."/>
            <person name="Tritt A."/>
            <person name="Yoshinaga Y."/>
            <person name="Zwiers L.-H."/>
            <person name="Turgeon B."/>
            <person name="Goodwin S."/>
            <person name="Spatafora J."/>
            <person name="Crous P."/>
            <person name="Grigoriev I."/>
        </authorList>
    </citation>
    <scope>NUCLEOTIDE SEQUENCE</scope>
    <source>
        <strain evidence="1">CBS 121410</strain>
    </source>
</reference>
<dbReference type="SUPFAM" id="SSF54427">
    <property type="entry name" value="NTF2-like"/>
    <property type="match status" value="1"/>
</dbReference>
<accession>A0A9P4LWT6</accession>
<dbReference type="OrthoDB" id="3758478at2759"/>